<feature type="region of interest" description="Disordered" evidence="1">
    <location>
        <begin position="648"/>
        <end position="669"/>
    </location>
</feature>
<reference evidence="3" key="1">
    <citation type="submission" date="2023-08" db="EMBL/GenBank/DDBJ databases">
        <authorList>
            <person name="Alioto T."/>
            <person name="Alioto T."/>
            <person name="Gomez Garrido J."/>
        </authorList>
    </citation>
    <scope>NUCLEOTIDE SEQUENCE</scope>
</reference>
<sequence length="705" mass="78470">MKHMTCIGSVLIGRKYIFVLGKEPSVVCQKKKRERERENCEIVVDVHERRRRQRTTPCSDLLNYWQKLKKNQEAVTMKIELWIGVFPWLCILASSTSSVVNNTDNELGPLRNVCVSTISHTVTYLERVYFTRIVHTRKCKLIVFCKTVYSLQRLSRLERRTKIIYRMKAHCCKGFTKKDNLCISITTPAPSTTDMPTTKTFFEIHSSGRIRIDGGPLFTKAAYSGTTKSSPWNQTVTTTYTNSSYFPRYGEVSITSGSSMVTKIAVVVSAAVAACLLAAIIVACRRRKKAANSPSEIPCDREVLALPPNSRNNCWDLPEGLSCNVAAPDENYYVSMNNGFTSDTPNVNRMLSTRGSRYRFDDLEEGNCGGRTRGDTLYVLPDPKFGQGNAKTCRIREEPEQNCGSSSDIYVNERPESSEGTSANNDNDDIYSEIKSSTNNTSQPLHYATYEDINQDNKTDVNGNGRGGRGKDGSGRSDKAKGEFMELTDLAKTKNEDTYNVPKSRSKFNNQKSSDDRGDDTADGGGAGAGDDRKNNNGDDDSIEGSRSKTCDSGIYIYLNSKEEDDEQEDESDIIYSVPYSNSNNNNSNNNNSNCNNNNNSPSHSDCIKCPDTRQPRKQRRAAVVQSHVYQNAMFDGEEAGHSNDVAKTNAASSLSSSPSPSLSSSSSLQQWQNEGMIYRNVADDCCDDQTLYQDIDNTKNEVHV</sequence>
<keyword evidence="2" id="KW-1133">Transmembrane helix</keyword>
<accession>A0AA36BVG9</accession>
<name>A0AA36BVG9_OCTVU</name>
<dbReference type="Proteomes" id="UP001162480">
    <property type="component" value="Chromosome 25"/>
</dbReference>
<feature type="compositionally biased region" description="Basic and acidic residues" evidence="1">
    <location>
        <begin position="469"/>
        <end position="497"/>
    </location>
</feature>
<organism evidence="3 4">
    <name type="scientific">Octopus vulgaris</name>
    <name type="common">Common octopus</name>
    <dbReference type="NCBI Taxonomy" id="6645"/>
    <lineage>
        <taxon>Eukaryota</taxon>
        <taxon>Metazoa</taxon>
        <taxon>Spiralia</taxon>
        <taxon>Lophotrochozoa</taxon>
        <taxon>Mollusca</taxon>
        <taxon>Cephalopoda</taxon>
        <taxon>Coleoidea</taxon>
        <taxon>Octopodiformes</taxon>
        <taxon>Octopoda</taxon>
        <taxon>Incirrata</taxon>
        <taxon>Octopodidae</taxon>
        <taxon>Octopus</taxon>
    </lineage>
</organism>
<feature type="compositionally biased region" description="Low complexity" evidence="1">
    <location>
        <begin position="653"/>
        <end position="669"/>
    </location>
</feature>
<keyword evidence="4" id="KW-1185">Reference proteome</keyword>
<gene>
    <name evidence="3" type="ORF">OCTVUL_1B008848</name>
</gene>
<evidence type="ECO:0000256" key="1">
    <source>
        <dbReference type="SAM" id="MobiDB-lite"/>
    </source>
</evidence>
<feature type="transmembrane region" description="Helical" evidence="2">
    <location>
        <begin position="264"/>
        <end position="284"/>
    </location>
</feature>
<dbReference type="AlphaFoldDB" id="A0AA36BVG9"/>
<evidence type="ECO:0000313" key="3">
    <source>
        <dbReference type="EMBL" id="CAI9740532.1"/>
    </source>
</evidence>
<dbReference type="EMBL" id="OX597838">
    <property type="protein sequence ID" value="CAI9740532.1"/>
    <property type="molecule type" value="Genomic_DNA"/>
</dbReference>
<feature type="region of interest" description="Disordered" evidence="1">
    <location>
        <begin position="396"/>
        <end position="549"/>
    </location>
</feature>
<keyword evidence="2" id="KW-0472">Membrane</keyword>
<feature type="compositionally biased region" description="Polar residues" evidence="1">
    <location>
        <begin position="501"/>
        <end position="512"/>
    </location>
</feature>
<evidence type="ECO:0000256" key="2">
    <source>
        <dbReference type="SAM" id="Phobius"/>
    </source>
</evidence>
<feature type="region of interest" description="Disordered" evidence="1">
    <location>
        <begin position="577"/>
        <end position="614"/>
    </location>
</feature>
<protein>
    <submittedName>
        <fullName evidence="3">Uncharacterized protein</fullName>
    </submittedName>
</protein>
<keyword evidence="2" id="KW-0812">Transmembrane</keyword>
<feature type="compositionally biased region" description="Low complexity" evidence="1">
    <location>
        <begin position="581"/>
        <end position="601"/>
    </location>
</feature>
<feature type="compositionally biased region" description="Polar residues" evidence="1">
    <location>
        <begin position="434"/>
        <end position="444"/>
    </location>
</feature>
<evidence type="ECO:0000313" key="4">
    <source>
        <dbReference type="Proteomes" id="UP001162480"/>
    </source>
</evidence>
<proteinExistence type="predicted"/>